<name>A0A0F9BKL0_9ZZZZ</name>
<proteinExistence type="predicted"/>
<gene>
    <name evidence="1" type="ORF">LCGC14_2516520</name>
</gene>
<evidence type="ECO:0000313" key="1">
    <source>
        <dbReference type="EMBL" id="KKL14352.1"/>
    </source>
</evidence>
<protein>
    <submittedName>
        <fullName evidence="1">Uncharacterized protein</fullName>
    </submittedName>
</protein>
<sequence length="273" mass="31181">MSDLYAIRGPVYSRKSTIGLSIPGGKFVFDLERGVHRAKIEWPDDIMDTWVPPVDVSVLNHYRGDRVTGRREAWEEMTAKYVEALQRTDIQVIIFDTAKKLWTACHQGILQIKQEAQVETRMGKFKETKEQAVQYLEDNGEWRVQLLEIEYVAPNERMDNLIDLARSFDKELVFVNHERPVRGPTVVKGVVEMLPIPGKFELDGWRRTIQLADWEILTRIEETIPDPLHPNSKTLQFYGLILKCPIGSKAVGKELVNLTMPGAVNLANALEAV</sequence>
<dbReference type="EMBL" id="LAZR01040492">
    <property type="protein sequence ID" value="KKL14352.1"/>
    <property type="molecule type" value="Genomic_DNA"/>
</dbReference>
<dbReference type="AlphaFoldDB" id="A0A0F9BKL0"/>
<accession>A0A0F9BKL0</accession>
<reference evidence="1" key="1">
    <citation type="journal article" date="2015" name="Nature">
        <title>Complex archaea that bridge the gap between prokaryotes and eukaryotes.</title>
        <authorList>
            <person name="Spang A."/>
            <person name="Saw J.H."/>
            <person name="Jorgensen S.L."/>
            <person name="Zaremba-Niedzwiedzka K."/>
            <person name="Martijn J."/>
            <person name="Lind A.E."/>
            <person name="van Eijk R."/>
            <person name="Schleper C."/>
            <person name="Guy L."/>
            <person name="Ettema T.J."/>
        </authorList>
    </citation>
    <scope>NUCLEOTIDE SEQUENCE</scope>
</reference>
<comment type="caution">
    <text evidence="1">The sequence shown here is derived from an EMBL/GenBank/DDBJ whole genome shotgun (WGS) entry which is preliminary data.</text>
</comment>
<organism evidence="1">
    <name type="scientific">marine sediment metagenome</name>
    <dbReference type="NCBI Taxonomy" id="412755"/>
    <lineage>
        <taxon>unclassified sequences</taxon>
        <taxon>metagenomes</taxon>
        <taxon>ecological metagenomes</taxon>
    </lineage>
</organism>